<reference evidence="1" key="1">
    <citation type="submission" date="2019-04" db="EMBL/GenBank/DDBJ databases">
        <title>Microbes associate with the intestines of laboratory mice.</title>
        <authorList>
            <person name="Navarre W."/>
            <person name="Wong E."/>
            <person name="Huang K."/>
            <person name="Tropini C."/>
            <person name="Ng K."/>
            <person name="Yu B."/>
        </authorList>
    </citation>
    <scope>NUCLEOTIDE SEQUENCE</scope>
    <source>
        <strain evidence="1">NM72_1-8</strain>
    </source>
</reference>
<proteinExistence type="predicted"/>
<gene>
    <name evidence="1" type="ORF">E5357_11045</name>
</gene>
<name>A0AC61QZ06_9FIRM</name>
<comment type="caution">
    <text evidence="1">The sequence shown here is derived from an EMBL/GenBank/DDBJ whole genome shotgun (WGS) entry which is preliminary data.</text>
</comment>
<evidence type="ECO:0000313" key="2">
    <source>
        <dbReference type="Proteomes" id="UP000307720"/>
    </source>
</evidence>
<evidence type="ECO:0000313" key="1">
    <source>
        <dbReference type="EMBL" id="TGX97864.1"/>
    </source>
</evidence>
<accession>A0AC61QZ06</accession>
<dbReference type="Proteomes" id="UP000307720">
    <property type="component" value="Unassembled WGS sequence"/>
</dbReference>
<keyword evidence="2" id="KW-1185">Reference proteome</keyword>
<dbReference type="EMBL" id="SRZB01000025">
    <property type="protein sequence ID" value="TGX97864.1"/>
    <property type="molecule type" value="Genomic_DNA"/>
</dbReference>
<sequence>MAFIKKFIDGFKTKNQEQNYNILHENLSILEVEKKLKRSNELANIANKTTDRDEFYRSINEIKGILRELSKYEGELPFIGSPSADLRNLERMEKSQIELLEKRIEESQEEQEKNYLYPRTKNCAYDEPTIFTLKENGNIEENIILEKDRETDNTSRKETICIKRKNIVIDGLDTYFVEAGMFVIDKDKASIGMIQRVFKIGFDRAARIMDQLAQAGVVGEEEGTKPRKILMSMDMFTQYIEECEECQSTQKESGIEELSPVDVAWCLKDRFNIDIEYLNDGKALKNLRNIIIPSETDEKQIEIINILLKFNSPKTMNLILIDDSVINYSIYNGVPQLLSPVITDKNKIDSIADWCYAEMRERINKFIDNRVKNIDSFNKKTAENTLPRIICIVNEANEFLKYISTPLERLFMNSNMVGIYFILFSRFSLKSLSLGIIGELLEVSTADKLKILLSKNESANYKQSMTRNFDDMGGHQFEHFCADILRKNGFENVEVTQGSGDHGIDILAEKDDITYAIQCKRYDKPIGNDAVQQAIAGKGFYHRDIAVVMTNRNFTPQAIEEAKALGVKLWDRDRLNKMIGRGKIVPVQDKDGD</sequence>
<organism evidence="1 2">
    <name type="scientific">Hominisplanchenecus murintestinalis</name>
    <dbReference type="NCBI Taxonomy" id="2941517"/>
    <lineage>
        <taxon>Bacteria</taxon>
        <taxon>Bacillati</taxon>
        <taxon>Bacillota</taxon>
        <taxon>Clostridia</taxon>
        <taxon>Lachnospirales</taxon>
        <taxon>Lachnospiraceae</taxon>
        <taxon>Hominisplanchenecus</taxon>
    </lineage>
</organism>
<protein>
    <submittedName>
        <fullName evidence="1">Uncharacterized protein</fullName>
    </submittedName>
</protein>